<evidence type="ECO:0000313" key="4">
    <source>
        <dbReference type="EMBL" id="SEP66151.1"/>
    </source>
</evidence>
<evidence type="ECO:0000256" key="2">
    <source>
        <dbReference type="PROSITE-ProRule" id="PRU00703"/>
    </source>
</evidence>
<name>A0A1H8ZPF0_9BACT</name>
<gene>
    <name evidence="4" type="ORF">SAMN05444359_101394</name>
</gene>
<evidence type="ECO:0000256" key="1">
    <source>
        <dbReference type="ARBA" id="ARBA00023122"/>
    </source>
</evidence>
<dbReference type="Pfam" id="PF00571">
    <property type="entry name" value="CBS"/>
    <property type="match status" value="2"/>
</dbReference>
<dbReference type="Gene3D" id="3.10.580.10">
    <property type="entry name" value="CBS-domain"/>
    <property type="match status" value="2"/>
</dbReference>
<dbReference type="InterPro" id="IPR046342">
    <property type="entry name" value="CBS_dom_sf"/>
</dbReference>
<evidence type="ECO:0000313" key="5">
    <source>
        <dbReference type="Proteomes" id="UP000199021"/>
    </source>
</evidence>
<dbReference type="SUPFAM" id="SSF54631">
    <property type="entry name" value="CBS-domain pair"/>
    <property type="match status" value="1"/>
</dbReference>
<keyword evidence="5" id="KW-1185">Reference proteome</keyword>
<dbReference type="PROSITE" id="PS51371">
    <property type="entry name" value="CBS"/>
    <property type="match status" value="2"/>
</dbReference>
<dbReference type="RefSeq" id="WP_090165107.1">
    <property type="nucleotide sequence ID" value="NZ_FOFB01000001.1"/>
</dbReference>
<dbReference type="InParanoid" id="A0A1H8ZPF0"/>
<dbReference type="STRING" id="478744.SAMN05444359_101394"/>
<feature type="domain" description="CBS" evidence="3">
    <location>
        <begin position="84"/>
        <end position="137"/>
    </location>
</feature>
<dbReference type="Proteomes" id="UP000199021">
    <property type="component" value="Unassembled WGS sequence"/>
</dbReference>
<evidence type="ECO:0000259" key="3">
    <source>
        <dbReference type="PROSITE" id="PS51371"/>
    </source>
</evidence>
<reference evidence="5" key="1">
    <citation type="submission" date="2016-10" db="EMBL/GenBank/DDBJ databases">
        <authorList>
            <person name="Varghese N."/>
            <person name="Submissions S."/>
        </authorList>
    </citation>
    <scope>NUCLEOTIDE SEQUENCE [LARGE SCALE GENOMIC DNA]</scope>
    <source>
        <strain evidence="5">DSM 24740</strain>
    </source>
</reference>
<dbReference type="PANTHER" id="PTHR43080:SF2">
    <property type="entry name" value="CBS DOMAIN-CONTAINING PROTEIN"/>
    <property type="match status" value="1"/>
</dbReference>
<keyword evidence="1 2" id="KW-0129">CBS domain</keyword>
<feature type="domain" description="CBS" evidence="3">
    <location>
        <begin position="11"/>
        <end position="67"/>
    </location>
</feature>
<proteinExistence type="predicted"/>
<dbReference type="SMART" id="SM00116">
    <property type="entry name" value="CBS"/>
    <property type="match status" value="2"/>
</dbReference>
<dbReference type="InterPro" id="IPR000644">
    <property type="entry name" value="CBS_dom"/>
</dbReference>
<organism evidence="4 5">
    <name type="scientific">Neolewinella agarilytica</name>
    <dbReference type="NCBI Taxonomy" id="478744"/>
    <lineage>
        <taxon>Bacteria</taxon>
        <taxon>Pseudomonadati</taxon>
        <taxon>Bacteroidota</taxon>
        <taxon>Saprospiria</taxon>
        <taxon>Saprospirales</taxon>
        <taxon>Lewinellaceae</taxon>
        <taxon>Neolewinella</taxon>
    </lineage>
</organism>
<dbReference type="PANTHER" id="PTHR43080">
    <property type="entry name" value="CBS DOMAIN-CONTAINING PROTEIN CBSX3, MITOCHONDRIAL"/>
    <property type="match status" value="1"/>
</dbReference>
<accession>A0A1H8ZPF0</accession>
<dbReference type="OrthoDB" id="1119899at2"/>
<dbReference type="AlphaFoldDB" id="A0A1H8ZPF0"/>
<dbReference type="InterPro" id="IPR051257">
    <property type="entry name" value="Diverse_CBS-Domain"/>
</dbReference>
<protein>
    <submittedName>
        <fullName evidence="4">CBS domain-containing protein</fullName>
    </submittedName>
</protein>
<dbReference type="EMBL" id="FOFB01000001">
    <property type="protein sequence ID" value="SEP66151.1"/>
    <property type="molecule type" value="Genomic_DNA"/>
</dbReference>
<sequence length="137" mass="15027">MKKRTPVSKIMSTDLLSVNLSQSLREVDSVIKDQHVRHVPVVSGDNVIGMLSKTDLQKISFVNTVDGSGLTTAMYDSLSIEQVMTKDVKTVDKDDTILDVATILSTNEFHALPVTDSGKLVGIVTTTDLVKYLIDQY</sequence>